<dbReference type="KEGG" id="sez:Sez_1784"/>
<evidence type="ECO:0000313" key="5">
    <source>
        <dbReference type="EMBL" id="ACG63111.1"/>
    </source>
</evidence>
<evidence type="ECO:0000313" key="6">
    <source>
        <dbReference type="Proteomes" id="UP000001873"/>
    </source>
</evidence>
<dbReference type="Proteomes" id="UP000001873">
    <property type="component" value="Chromosome"/>
</dbReference>
<protein>
    <submittedName>
        <fullName evidence="5">HTH-type transcriptional regulator MalR-like</fullName>
    </submittedName>
</protein>
<organism evidence="5 6">
    <name type="scientific">Streptococcus equi subsp. zooepidemicus (strain MGCS10565)</name>
    <dbReference type="NCBI Taxonomy" id="552526"/>
    <lineage>
        <taxon>Bacteria</taxon>
        <taxon>Bacillati</taxon>
        <taxon>Bacillota</taxon>
        <taxon>Bacilli</taxon>
        <taxon>Lactobacillales</taxon>
        <taxon>Streptococcaceae</taxon>
        <taxon>Streptococcus</taxon>
    </lineage>
</organism>
<name>B4U5A0_STREM</name>
<dbReference type="InterPro" id="IPR010982">
    <property type="entry name" value="Lambda_DNA-bd_dom_sf"/>
</dbReference>
<dbReference type="PRINTS" id="PR00036">
    <property type="entry name" value="HTHLACI"/>
</dbReference>
<keyword evidence="2" id="KW-0238">DNA-binding</keyword>
<evidence type="ECO:0000259" key="4">
    <source>
        <dbReference type="PROSITE" id="PS50932"/>
    </source>
</evidence>
<dbReference type="CDD" id="cd06294">
    <property type="entry name" value="PBP1_MalR-like"/>
    <property type="match status" value="1"/>
</dbReference>
<dbReference type="SMART" id="SM00354">
    <property type="entry name" value="HTH_LACI"/>
    <property type="match status" value="1"/>
</dbReference>
<dbReference type="Gene3D" id="1.10.260.40">
    <property type="entry name" value="lambda repressor-like DNA-binding domains"/>
    <property type="match status" value="1"/>
</dbReference>
<proteinExistence type="predicted"/>
<dbReference type="HOGENOM" id="CLU_037628_6_2_9"/>
<accession>B4U5A0</accession>
<dbReference type="PROSITE" id="PS00356">
    <property type="entry name" value="HTH_LACI_1"/>
    <property type="match status" value="1"/>
</dbReference>
<dbReference type="Pfam" id="PF13377">
    <property type="entry name" value="Peripla_BP_3"/>
    <property type="match status" value="1"/>
</dbReference>
<dbReference type="SUPFAM" id="SSF47413">
    <property type="entry name" value="lambda repressor-like DNA-binding domains"/>
    <property type="match status" value="1"/>
</dbReference>
<dbReference type="SUPFAM" id="SSF53822">
    <property type="entry name" value="Periplasmic binding protein-like I"/>
    <property type="match status" value="1"/>
</dbReference>
<gene>
    <name evidence="5" type="ordered locus">Sez_1784</name>
</gene>
<evidence type="ECO:0000256" key="2">
    <source>
        <dbReference type="ARBA" id="ARBA00023125"/>
    </source>
</evidence>
<feature type="domain" description="HTH lacI-type" evidence="4">
    <location>
        <begin position="8"/>
        <end position="62"/>
    </location>
</feature>
<dbReference type="GO" id="GO:0003700">
    <property type="term" value="F:DNA-binding transcription factor activity"/>
    <property type="evidence" value="ECO:0007669"/>
    <property type="project" value="TreeGrafter"/>
</dbReference>
<keyword evidence="3" id="KW-0804">Transcription</keyword>
<evidence type="ECO:0000256" key="3">
    <source>
        <dbReference type="ARBA" id="ARBA00023163"/>
    </source>
</evidence>
<dbReference type="AlphaFoldDB" id="B4U5A0"/>
<dbReference type="InterPro" id="IPR046335">
    <property type="entry name" value="LacI/GalR-like_sensor"/>
</dbReference>
<dbReference type="PANTHER" id="PTHR30146">
    <property type="entry name" value="LACI-RELATED TRANSCRIPTIONAL REPRESSOR"/>
    <property type="match status" value="1"/>
</dbReference>
<dbReference type="InterPro" id="IPR000843">
    <property type="entry name" value="HTH_LacI"/>
</dbReference>
<sequence length="340" mass="37193">MVEEGHVVTIKDVARLAGVSPSTASRAINNSDMISQATKRRVKKAMQALDYSPNYSAQNLVKRQSNTVGIILPVREDQDSLGNNPFFMQIIQGIAAVCTDKGYMVGLATGRSAAELLTNVQSMIRSGNIDKLIFLYSKTDDQVFDFVKRQRVDCVVVGQSTTKDPGNAKFVNNNNHQAGYDAAAFLLQKGYEAIVYAYTDMAELVQAERYKGYAELMASKALVAQAFCVTLKDDRKSQKQLLDQLAKRSKVAFVVCDDVLAIHLQRLIKQVAADTQLAIVSFNNSVLAELASPALTSVDIFPYQLGEQAAELVLSSAAPSPQPVLVPHQIIERESTPFIV</sequence>
<keyword evidence="1" id="KW-0805">Transcription regulation</keyword>
<dbReference type="CDD" id="cd01392">
    <property type="entry name" value="HTH_LacI"/>
    <property type="match status" value="1"/>
</dbReference>
<dbReference type="Gene3D" id="3.40.50.2300">
    <property type="match status" value="2"/>
</dbReference>
<dbReference type="EMBL" id="CP001129">
    <property type="protein sequence ID" value="ACG63111.1"/>
    <property type="molecule type" value="Genomic_DNA"/>
</dbReference>
<dbReference type="Pfam" id="PF00356">
    <property type="entry name" value="LacI"/>
    <property type="match status" value="1"/>
</dbReference>
<dbReference type="PROSITE" id="PS50932">
    <property type="entry name" value="HTH_LACI_2"/>
    <property type="match status" value="1"/>
</dbReference>
<dbReference type="PANTHER" id="PTHR30146:SF109">
    <property type="entry name" value="HTH-TYPE TRANSCRIPTIONAL REGULATOR GALS"/>
    <property type="match status" value="1"/>
</dbReference>
<dbReference type="InterPro" id="IPR028082">
    <property type="entry name" value="Peripla_BP_I"/>
</dbReference>
<evidence type="ECO:0000256" key="1">
    <source>
        <dbReference type="ARBA" id="ARBA00023015"/>
    </source>
</evidence>
<reference evidence="5 6" key="1">
    <citation type="journal article" date="2008" name="PLoS ONE">
        <title>Genome sequence of a lancefield group C Streptococcus zooepidemicus strain causing epidemic nephritis: new information about an old disease.</title>
        <authorList>
            <person name="Beres S.B."/>
            <person name="Sesso R."/>
            <person name="Pinto S.W.L."/>
            <person name="Hoe N.P."/>
            <person name="Porcella S.F."/>
            <person name="Deleo F.R."/>
            <person name="Musser J.M."/>
        </authorList>
    </citation>
    <scope>NUCLEOTIDE SEQUENCE [LARGE SCALE GENOMIC DNA]</scope>
    <source>
        <strain evidence="5 6">MGCS10565</strain>
    </source>
</reference>
<dbReference type="GO" id="GO:0000976">
    <property type="term" value="F:transcription cis-regulatory region binding"/>
    <property type="evidence" value="ECO:0007669"/>
    <property type="project" value="TreeGrafter"/>
</dbReference>